<gene>
    <name evidence="1" type="ORF">UFOPK3026_00638</name>
</gene>
<proteinExistence type="predicted"/>
<dbReference type="Gene3D" id="3.30.70.20">
    <property type="match status" value="1"/>
</dbReference>
<protein>
    <submittedName>
        <fullName evidence="1">Unannotated protein</fullName>
    </submittedName>
</protein>
<reference evidence="1" key="1">
    <citation type="submission" date="2020-05" db="EMBL/GenBank/DDBJ databases">
        <authorList>
            <person name="Chiriac C."/>
            <person name="Salcher M."/>
            <person name="Ghai R."/>
            <person name="Kavagutti S V."/>
        </authorList>
    </citation>
    <scope>NUCLEOTIDE SEQUENCE</scope>
</reference>
<evidence type="ECO:0000313" key="1">
    <source>
        <dbReference type="EMBL" id="CAB4802682.1"/>
    </source>
</evidence>
<accession>A0A6J6Y0A8</accession>
<dbReference type="EMBL" id="CAFAAP010000080">
    <property type="protein sequence ID" value="CAB4802682.1"/>
    <property type="molecule type" value="Genomic_DNA"/>
</dbReference>
<organism evidence="1">
    <name type="scientific">freshwater metagenome</name>
    <dbReference type="NCBI Taxonomy" id="449393"/>
    <lineage>
        <taxon>unclassified sequences</taxon>
        <taxon>metagenomes</taxon>
        <taxon>ecological metagenomes</taxon>
    </lineage>
</organism>
<dbReference type="AlphaFoldDB" id="A0A6J6Y0A8"/>
<dbReference type="SUPFAM" id="SSF54862">
    <property type="entry name" value="4Fe-4S ferredoxins"/>
    <property type="match status" value="1"/>
</dbReference>
<sequence>MCPDVFELRNDGFLYILNENPPAELHESVIAAEEICPTGAITIEQ</sequence>
<dbReference type="Pfam" id="PF13370">
    <property type="entry name" value="Fer4_13"/>
    <property type="match status" value="1"/>
</dbReference>
<name>A0A6J6Y0A8_9ZZZZ</name>